<accession>A0A9W7YEE2</accession>
<gene>
    <name evidence="2" type="ORF">LPJ61_002497</name>
</gene>
<dbReference type="Proteomes" id="UP001143981">
    <property type="component" value="Unassembled WGS sequence"/>
</dbReference>
<evidence type="ECO:0000313" key="3">
    <source>
        <dbReference type="Proteomes" id="UP001143981"/>
    </source>
</evidence>
<evidence type="ECO:0000256" key="1">
    <source>
        <dbReference type="SAM" id="MobiDB-lite"/>
    </source>
</evidence>
<comment type="caution">
    <text evidence="2">The sequence shown here is derived from an EMBL/GenBank/DDBJ whole genome shotgun (WGS) entry which is preliminary data.</text>
</comment>
<dbReference type="AlphaFoldDB" id="A0A9W7YEE2"/>
<evidence type="ECO:0000313" key="2">
    <source>
        <dbReference type="EMBL" id="KAJ1731505.1"/>
    </source>
</evidence>
<organism evidence="2 3">
    <name type="scientific">Coemansia biformis</name>
    <dbReference type="NCBI Taxonomy" id="1286918"/>
    <lineage>
        <taxon>Eukaryota</taxon>
        <taxon>Fungi</taxon>
        <taxon>Fungi incertae sedis</taxon>
        <taxon>Zoopagomycota</taxon>
        <taxon>Kickxellomycotina</taxon>
        <taxon>Kickxellomycetes</taxon>
        <taxon>Kickxellales</taxon>
        <taxon>Kickxellaceae</taxon>
        <taxon>Coemansia</taxon>
    </lineage>
</organism>
<feature type="region of interest" description="Disordered" evidence="1">
    <location>
        <begin position="146"/>
        <end position="204"/>
    </location>
</feature>
<keyword evidence="3" id="KW-1185">Reference proteome</keyword>
<proteinExistence type="predicted"/>
<reference evidence="2" key="1">
    <citation type="submission" date="2022-07" db="EMBL/GenBank/DDBJ databases">
        <title>Phylogenomic reconstructions and comparative analyses of Kickxellomycotina fungi.</title>
        <authorList>
            <person name="Reynolds N.K."/>
            <person name="Stajich J.E."/>
            <person name="Barry K."/>
            <person name="Grigoriev I.V."/>
            <person name="Crous P."/>
            <person name="Smith M.E."/>
        </authorList>
    </citation>
    <scope>NUCLEOTIDE SEQUENCE</scope>
    <source>
        <strain evidence="2">BCRC 34381</strain>
    </source>
</reference>
<feature type="non-terminal residue" evidence="2">
    <location>
        <position position="204"/>
    </location>
</feature>
<dbReference type="EMBL" id="JANBOI010000321">
    <property type="protein sequence ID" value="KAJ1731505.1"/>
    <property type="molecule type" value="Genomic_DNA"/>
</dbReference>
<sequence>MTYTLPRRLGRTEHTSRRVASNWTCMPCVDSGYVGLDSSLWGTSSRQHSSRRAFRPTDSQAMGYAIALAAEYVRAAERFPTEASPEVDTPYTAHSQLPLLPDRATTAPASPRPDSTAGEHDMRVPSRPLLLLGGLGLSTCSTDAVLTAPMRSTRSRRDRSRTASGGSDASTLCNSPFTIVEKLPGRPRVHATPLTPAGLRDSLK</sequence>
<protein>
    <submittedName>
        <fullName evidence="2">Uncharacterized protein</fullName>
    </submittedName>
</protein>
<feature type="region of interest" description="Disordered" evidence="1">
    <location>
        <begin position="81"/>
        <end position="124"/>
    </location>
</feature>
<name>A0A9W7YEE2_9FUNG</name>
<dbReference type="OrthoDB" id="5566566at2759"/>